<organism evidence="2">
    <name type="scientific">Tanacetum cinerariifolium</name>
    <name type="common">Dalmatian daisy</name>
    <name type="synonym">Chrysanthemum cinerariifolium</name>
    <dbReference type="NCBI Taxonomy" id="118510"/>
    <lineage>
        <taxon>Eukaryota</taxon>
        <taxon>Viridiplantae</taxon>
        <taxon>Streptophyta</taxon>
        <taxon>Embryophyta</taxon>
        <taxon>Tracheophyta</taxon>
        <taxon>Spermatophyta</taxon>
        <taxon>Magnoliopsida</taxon>
        <taxon>eudicotyledons</taxon>
        <taxon>Gunneridae</taxon>
        <taxon>Pentapetalae</taxon>
        <taxon>asterids</taxon>
        <taxon>campanulids</taxon>
        <taxon>Asterales</taxon>
        <taxon>Asteraceae</taxon>
        <taxon>Asteroideae</taxon>
        <taxon>Anthemideae</taxon>
        <taxon>Anthemidinae</taxon>
        <taxon>Tanacetum</taxon>
    </lineage>
</organism>
<name>A0A699XAD9_TANCI</name>
<feature type="region of interest" description="Disordered" evidence="1">
    <location>
        <begin position="48"/>
        <end position="91"/>
    </location>
</feature>
<reference evidence="2" key="1">
    <citation type="journal article" date="2019" name="Sci. Rep.">
        <title>Draft genome of Tanacetum cinerariifolium, the natural source of mosquito coil.</title>
        <authorList>
            <person name="Yamashiro T."/>
            <person name="Shiraishi A."/>
            <person name="Satake H."/>
            <person name="Nakayama K."/>
        </authorList>
    </citation>
    <scope>NUCLEOTIDE SEQUENCE</scope>
</reference>
<evidence type="ECO:0000313" key="2">
    <source>
        <dbReference type="EMBL" id="GFD56123.1"/>
    </source>
</evidence>
<comment type="caution">
    <text evidence="2">The sequence shown here is derived from an EMBL/GenBank/DDBJ whole genome shotgun (WGS) entry which is preliminary data.</text>
</comment>
<evidence type="ECO:0000256" key="1">
    <source>
        <dbReference type="SAM" id="MobiDB-lite"/>
    </source>
</evidence>
<feature type="non-terminal residue" evidence="2">
    <location>
        <position position="1"/>
    </location>
</feature>
<gene>
    <name evidence="2" type="ORF">Tci_928092</name>
</gene>
<protein>
    <submittedName>
        <fullName evidence="2">Uncharacterized protein</fullName>
    </submittedName>
</protein>
<feature type="non-terminal residue" evidence="2">
    <location>
        <position position="91"/>
    </location>
</feature>
<dbReference type="EMBL" id="BKCJ011825620">
    <property type="protein sequence ID" value="GFD56123.1"/>
    <property type="molecule type" value="Genomic_DNA"/>
</dbReference>
<accession>A0A699XAD9</accession>
<proteinExistence type="predicted"/>
<dbReference type="AlphaFoldDB" id="A0A699XAD9"/>
<sequence length="91" mass="9594">ILRVPQPAAAWRQAGAGRRLGAHRVRAVDEDAGAAVLRPDQRATVVPRSGGVRVRCGQGRLQPVAQRAPGNGHAAGRTGDQQRRSSSQGEQ</sequence>
<feature type="region of interest" description="Disordered" evidence="1">
    <location>
        <begin position="1"/>
        <end position="22"/>
    </location>
</feature>
<feature type="compositionally biased region" description="Low complexity" evidence="1">
    <location>
        <begin position="8"/>
        <end position="19"/>
    </location>
</feature>